<organism evidence="1 2">
    <name type="scientific">Tannerella sp. oral taxon BU063 isolate Cell 6/7/9</name>
    <dbReference type="NCBI Taxonomy" id="1411021"/>
    <lineage>
        <taxon>Bacteria</taxon>
        <taxon>Pseudomonadati</taxon>
        <taxon>Bacteroidota</taxon>
        <taxon>Bacteroidia</taxon>
        <taxon>Bacteroidales</taxon>
        <taxon>Tannerellaceae</taxon>
        <taxon>Tannerella</taxon>
    </lineage>
</organism>
<protein>
    <submittedName>
        <fullName evidence="1">Uncharacterized protein</fullName>
    </submittedName>
</protein>
<keyword evidence="2" id="KW-1185">Reference proteome</keyword>
<name>W2CRN1_9BACT</name>
<reference evidence="1 2" key="1">
    <citation type="submission" date="2013-11" db="EMBL/GenBank/DDBJ databases">
        <title>Single cell genomics of uncultured Tannerella BU063 (oral taxon 286).</title>
        <authorList>
            <person name="Beall C.J."/>
            <person name="Campbell A.G."/>
            <person name="Griffen A.L."/>
            <person name="Podar M."/>
            <person name="Leys E.J."/>
        </authorList>
    </citation>
    <scope>NUCLEOTIDE SEQUENCE [LARGE SCALE GENOMIC DNA]</scope>
    <source>
        <strain evidence="1">Cell 6/7/9</strain>
    </source>
</reference>
<gene>
    <name evidence="1" type="ORF">T231_08630</name>
</gene>
<evidence type="ECO:0000313" key="1">
    <source>
        <dbReference type="EMBL" id="ETK09683.1"/>
    </source>
</evidence>
<accession>W2CRN1</accession>
<sequence>MSILCMIGYDAVALKTNGGLYSFMMTVPTSHGVIYTINVEDSLNIKRYNLLNHGQISASISICFEIY</sequence>
<proteinExistence type="predicted"/>
<evidence type="ECO:0000313" key="2">
    <source>
        <dbReference type="Proteomes" id="UP000018874"/>
    </source>
</evidence>
<comment type="caution">
    <text evidence="1">The sequence shown here is derived from an EMBL/GenBank/DDBJ whole genome shotgun (WGS) entry which is preliminary data.</text>
</comment>
<dbReference type="AlphaFoldDB" id="W2CRN1"/>
<dbReference type="EMBL" id="AYYD01001024">
    <property type="protein sequence ID" value="ETK09683.1"/>
    <property type="molecule type" value="Genomic_DNA"/>
</dbReference>
<dbReference type="Proteomes" id="UP000018874">
    <property type="component" value="Unassembled WGS sequence"/>
</dbReference>